<organism evidence="1 2">
    <name type="scientific">Candidatus Rhabdochlamydia porcellionis</name>
    <dbReference type="NCBI Taxonomy" id="225148"/>
    <lineage>
        <taxon>Bacteria</taxon>
        <taxon>Pseudomonadati</taxon>
        <taxon>Chlamydiota</taxon>
        <taxon>Chlamydiia</taxon>
        <taxon>Parachlamydiales</taxon>
        <taxon>Candidatus Rhabdochlamydiaceae</taxon>
        <taxon>Candidatus Rhabdochlamydia</taxon>
    </lineage>
</organism>
<proteinExistence type="predicted"/>
<evidence type="ECO:0000313" key="2">
    <source>
        <dbReference type="Proteomes" id="UP000822862"/>
    </source>
</evidence>
<protein>
    <submittedName>
        <fullName evidence="1">Uncharacterized protein</fullName>
    </submittedName>
</protein>
<reference evidence="1 2" key="2">
    <citation type="submission" date="2021-05" db="EMBL/GenBank/DDBJ databases">
        <title>Ecology and evolution of chlamydial symbionts of arthropods.</title>
        <authorList>
            <person name="Halter T."/>
            <person name="Sixt B.S."/>
            <person name="Toenshoff E.R."/>
            <person name="Koestlbacher S."/>
            <person name="Schulz F."/>
            <person name="Kostanjsek R."/>
            <person name="Collingro A."/>
            <person name="Hendrickx F."/>
            <person name="Horn M."/>
        </authorList>
    </citation>
    <scope>NUCLEOTIDE SEQUENCE [LARGE SCALE GENOMIC DNA]</scope>
    <source>
        <strain evidence="1 2">15C</strain>
    </source>
</reference>
<keyword evidence="2" id="KW-1185">Reference proteome</keyword>
<dbReference type="RefSeq" id="WP_194845478.1">
    <property type="nucleotide sequence ID" value="NZ_CP075585.1"/>
</dbReference>
<gene>
    <name evidence="1" type="ORF">RHAB15C_0000271</name>
</gene>
<evidence type="ECO:0000313" key="1">
    <source>
        <dbReference type="EMBL" id="QZA58398.1"/>
    </source>
</evidence>
<reference evidence="1 2" key="1">
    <citation type="submission" date="2020-01" db="EMBL/GenBank/DDBJ databases">
        <authorList>
            <person name="Sixt B."/>
            <person name="Schulz F."/>
            <person name="Kostanjsek R."/>
            <person name="Koestlbacher S."/>
            <person name="Collingro A."/>
            <person name="Toenshoff E."/>
            <person name="Horn M."/>
        </authorList>
    </citation>
    <scope>NUCLEOTIDE SEQUENCE [LARGE SCALE GENOMIC DNA]</scope>
    <source>
        <strain evidence="1 2">15C</strain>
    </source>
</reference>
<dbReference type="Proteomes" id="UP000822862">
    <property type="component" value="Chromosome"/>
</dbReference>
<name>A0ABX8Z245_9BACT</name>
<dbReference type="EMBL" id="CP075585">
    <property type="protein sequence ID" value="QZA58398.1"/>
    <property type="molecule type" value="Genomic_DNA"/>
</dbReference>
<sequence length="266" mass="29377">MSIISTGYRALSGIVNLGKHVSPATGAMLAAAAAASGSISPVPRALLLGGTLLGAYYNAKQDIQIETLKSSLSNMDGALQKLEHLSQQVKDQVPGLKDVCNKVDGLMPKVDARLSEQEKRLVRIGNSLKTIKEYQNGFTSLGGTLENLHKQEIQLVEHVGHFQDLTNKQQDFRRSMSEQLAHWDSLAKELEQFDGMNHKGLVQEIRQEIHNLTQAVNRANVLKQREIEVIDRYNCSNPQERAQVAAKLAFQPKVVHSIPLIGDRVN</sequence>
<accession>A0ABX8Z245</accession>